<dbReference type="AlphaFoldDB" id="A0A6N7X9C5"/>
<name>A0A6N7X9C5_9ACTN</name>
<keyword evidence="3" id="KW-0804">Transcription</keyword>
<dbReference type="GO" id="GO:0000976">
    <property type="term" value="F:transcription cis-regulatory region binding"/>
    <property type="evidence" value="ECO:0007669"/>
    <property type="project" value="TreeGrafter"/>
</dbReference>
<keyword evidence="2" id="KW-0238">DNA-binding</keyword>
<dbReference type="GO" id="GO:0003700">
    <property type="term" value="F:DNA-binding transcription factor activity"/>
    <property type="evidence" value="ECO:0007669"/>
    <property type="project" value="TreeGrafter"/>
</dbReference>
<dbReference type="Pfam" id="PF00356">
    <property type="entry name" value="LacI"/>
    <property type="match status" value="1"/>
</dbReference>
<evidence type="ECO:0000259" key="4">
    <source>
        <dbReference type="PROSITE" id="PS50932"/>
    </source>
</evidence>
<dbReference type="PANTHER" id="PTHR30146">
    <property type="entry name" value="LACI-RELATED TRANSCRIPTIONAL REPRESSOR"/>
    <property type="match status" value="1"/>
</dbReference>
<dbReference type="Gene3D" id="1.10.260.40">
    <property type="entry name" value="lambda repressor-like DNA-binding domains"/>
    <property type="match status" value="1"/>
</dbReference>
<reference evidence="5 6" key="1">
    <citation type="submission" date="2019-08" db="EMBL/GenBank/DDBJ databases">
        <title>In-depth cultivation of the pig gut microbiome towards novel bacterial diversity and tailored functional studies.</title>
        <authorList>
            <person name="Wylensek D."/>
            <person name="Hitch T.C.A."/>
            <person name="Clavel T."/>
        </authorList>
    </citation>
    <scope>NUCLEOTIDE SEQUENCE [LARGE SCALE GENOMIC DNA]</scope>
    <source>
        <strain evidence="5 6">WB01_CNA04</strain>
    </source>
</reference>
<proteinExistence type="predicted"/>
<keyword evidence="1" id="KW-0805">Transcription regulation</keyword>
<sequence>MWDEKKVRIIDIADELGVSTATVSNVIHGKTNKISDATVRRVQEKLVERGYIPNMAATLLAQNNSRIIGVVINNHPKYEGRVLEDPFISSAVNALSDALESHGYFLMLKKTSEIMDIIPFASMWNMDGMVIMGFCEDEYQKLRDRIRIPFVVYDGIFNNDRNICNLTLDDFDGGRQVGTYFREHARKSVLFIADNQLRPDFDRYEGLCSGYGRRADFLEVPMSKGERQAFYRNVLPKYQNLDSVFAASDYYAAEVMNYLINAGTRVPDDVWVVGFDDVELCRNVIPQLSSVRQDVNMRAQKAVEYLERMKADRSYSATEKIPVQFVPRMSCGKSSKFSTVE</sequence>
<evidence type="ECO:0000256" key="3">
    <source>
        <dbReference type="ARBA" id="ARBA00023163"/>
    </source>
</evidence>
<dbReference type="PANTHER" id="PTHR30146:SF24">
    <property type="entry name" value="XYLOSE OPERON REGULATORY PROTEIN"/>
    <property type="match status" value="1"/>
</dbReference>
<evidence type="ECO:0000313" key="6">
    <source>
        <dbReference type="Proteomes" id="UP000434342"/>
    </source>
</evidence>
<protein>
    <submittedName>
        <fullName evidence="5">LacI family transcriptional regulator</fullName>
    </submittedName>
</protein>
<evidence type="ECO:0000313" key="5">
    <source>
        <dbReference type="EMBL" id="MST60183.1"/>
    </source>
</evidence>
<accession>A0A6N7X9C5</accession>
<dbReference type="InterPro" id="IPR000843">
    <property type="entry name" value="HTH_LacI"/>
</dbReference>
<organism evidence="5 6">
    <name type="scientific">Parafannyhessea umbonata</name>
    <dbReference type="NCBI Taxonomy" id="604330"/>
    <lineage>
        <taxon>Bacteria</taxon>
        <taxon>Bacillati</taxon>
        <taxon>Actinomycetota</taxon>
        <taxon>Coriobacteriia</taxon>
        <taxon>Coriobacteriales</taxon>
        <taxon>Atopobiaceae</taxon>
        <taxon>Parafannyhessea</taxon>
    </lineage>
</organism>
<feature type="domain" description="HTH lacI-type" evidence="4">
    <location>
        <begin position="7"/>
        <end position="62"/>
    </location>
</feature>
<dbReference type="Proteomes" id="UP000434342">
    <property type="component" value="Unassembled WGS sequence"/>
</dbReference>
<evidence type="ECO:0000256" key="1">
    <source>
        <dbReference type="ARBA" id="ARBA00023015"/>
    </source>
</evidence>
<dbReference type="InterPro" id="IPR046335">
    <property type="entry name" value="LacI/GalR-like_sensor"/>
</dbReference>
<dbReference type="RefSeq" id="WP_154540344.1">
    <property type="nucleotide sequence ID" value="NZ_VUND01000001.1"/>
</dbReference>
<dbReference type="SMART" id="SM00354">
    <property type="entry name" value="HTH_LACI"/>
    <property type="match status" value="1"/>
</dbReference>
<gene>
    <name evidence="5" type="ORF">FYJ69_04555</name>
</gene>
<dbReference type="Pfam" id="PF13377">
    <property type="entry name" value="Peripla_BP_3"/>
    <property type="match status" value="1"/>
</dbReference>
<dbReference type="InterPro" id="IPR010982">
    <property type="entry name" value="Lambda_DNA-bd_dom_sf"/>
</dbReference>
<dbReference type="CDD" id="cd01392">
    <property type="entry name" value="HTH_LacI"/>
    <property type="match status" value="1"/>
</dbReference>
<dbReference type="PROSITE" id="PS50932">
    <property type="entry name" value="HTH_LACI_2"/>
    <property type="match status" value="1"/>
</dbReference>
<dbReference type="Gene3D" id="3.40.50.2300">
    <property type="match status" value="2"/>
</dbReference>
<dbReference type="SUPFAM" id="SSF53822">
    <property type="entry name" value="Periplasmic binding protein-like I"/>
    <property type="match status" value="1"/>
</dbReference>
<comment type="caution">
    <text evidence="5">The sequence shown here is derived from an EMBL/GenBank/DDBJ whole genome shotgun (WGS) entry which is preliminary data.</text>
</comment>
<dbReference type="SUPFAM" id="SSF47413">
    <property type="entry name" value="lambda repressor-like DNA-binding domains"/>
    <property type="match status" value="1"/>
</dbReference>
<evidence type="ECO:0000256" key="2">
    <source>
        <dbReference type="ARBA" id="ARBA00023125"/>
    </source>
</evidence>
<dbReference type="EMBL" id="VUND01000001">
    <property type="protein sequence ID" value="MST60183.1"/>
    <property type="molecule type" value="Genomic_DNA"/>
</dbReference>
<dbReference type="InterPro" id="IPR028082">
    <property type="entry name" value="Peripla_BP_I"/>
</dbReference>